<dbReference type="InterPro" id="IPR003737">
    <property type="entry name" value="GlcNAc_PI_deacetylase-related"/>
</dbReference>
<dbReference type="Gene3D" id="3.40.50.10320">
    <property type="entry name" value="LmbE-like"/>
    <property type="match status" value="1"/>
</dbReference>
<organism evidence="1 2">
    <name type="scientific">Roseibacillus persicicus</name>
    <dbReference type="NCBI Taxonomy" id="454148"/>
    <lineage>
        <taxon>Bacteria</taxon>
        <taxon>Pseudomonadati</taxon>
        <taxon>Verrucomicrobiota</taxon>
        <taxon>Verrucomicrobiia</taxon>
        <taxon>Verrucomicrobiales</taxon>
        <taxon>Verrucomicrobiaceae</taxon>
        <taxon>Roseibacillus</taxon>
    </lineage>
</organism>
<dbReference type="EMBL" id="BMXI01000002">
    <property type="protein sequence ID" value="GHC43647.1"/>
    <property type="molecule type" value="Genomic_DNA"/>
</dbReference>
<dbReference type="Proteomes" id="UP000644507">
    <property type="component" value="Unassembled WGS sequence"/>
</dbReference>
<evidence type="ECO:0000313" key="2">
    <source>
        <dbReference type="Proteomes" id="UP000644507"/>
    </source>
</evidence>
<gene>
    <name evidence="1" type="ORF">GCM10007100_06020</name>
</gene>
<sequence length="252" mass="28412">MKSHRYYRAARKLVRPIRRVLQSSSPCCSPDDFGSSVMVLIAHPDDEVFCSGLICELLSMGKEVHLVSMTRGEGGERGEIADDAKLASVRERELDCAAEALEVTSLTFLDYLDPISETGELSEPEHDSSELLAELSQLLASKNAEDLVTHGSSGEYWHPAHLCLHRHARLLTRRLANLQLWTFNAWSPQHPLPAVLNQDDVSNLSLDGSAYQERRLRSLSCHFSQKDVFQRFANGTLEDFIKLTTTENYRKR</sequence>
<dbReference type="PANTHER" id="PTHR12993:SF11">
    <property type="entry name" value="N-ACETYLGLUCOSAMINYL-PHOSPHATIDYLINOSITOL DE-N-ACETYLASE"/>
    <property type="match status" value="1"/>
</dbReference>
<reference evidence="1" key="2">
    <citation type="submission" date="2020-09" db="EMBL/GenBank/DDBJ databases">
        <authorList>
            <person name="Sun Q."/>
            <person name="Kim S."/>
        </authorList>
    </citation>
    <scope>NUCLEOTIDE SEQUENCE</scope>
    <source>
        <strain evidence="1">KCTC 12988</strain>
    </source>
</reference>
<dbReference type="RefSeq" id="WP_189567231.1">
    <property type="nucleotide sequence ID" value="NZ_BMXI01000002.1"/>
</dbReference>
<reference evidence="1" key="1">
    <citation type="journal article" date="2014" name="Int. J. Syst. Evol. Microbiol.">
        <title>Complete genome sequence of Corynebacterium casei LMG S-19264T (=DSM 44701T), isolated from a smear-ripened cheese.</title>
        <authorList>
            <consortium name="US DOE Joint Genome Institute (JGI-PGF)"/>
            <person name="Walter F."/>
            <person name="Albersmeier A."/>
            <person name="Kalinowski J."/>
            <person name="Ruckert C."/>
        </authorList>
    </citation>
    <scope>NUCLEOTIDE SEQUENCE</scope>
    <source>
        <strain evidence="1">KCTC 12988</strain>
    </source>
</reference>
<comment type="caution">
    <text evidence="1">The sequence shown here is derived from an EMBL/GenBank/DDBJ whole genome shotgun (WGS) entry which is preliminary data.</text>
</comment>
<protein>
    <submittedName>
        <fullName evidence="1">GlcNAc-PI de-N-acetylase</fullName>
    </submittedName>
</protein>
<name>A0A918TDJ6_9BACT</name>
<dbReference type="SUPFAM" id="SSF102588">
    <property type="entry name" value="LmbE-like"/>
    <property type="match status" value="1"/>
</dbReference>
<accession>A0A918TDJ6</accession>
<dbReference type="GO" id="GO:0016811">
    <property type="term" value="F:hydrolase activity, acting on carbon-nitrogen (but not peptide) bonds, in linear amides"/>
    <property type="evidence" value="ECO:0007669"/>
    <property type="project" value="TreeGrafter"/>
</dbReference>
<dbReference type="Pfam" id="PF02585">
    <property type="entry name" value="PIG-L"/>
    <property type="match status" value="1"/>
</dbReference>
<evidence type="ECO:0000313" key="1">
    <source>
        <dbReference type="EMBL" id="GHC43647.1"/>
    </source>
</evidence>
<dbReference type="PANTHER" id="PTHR12993">
    <property type="entry name" value="N-ACETYLGLUCOSAMINYL-PHOSPHATIDYLINOSITOL DE-N-ACETYLASE-RELATED"/>
    <property type="match status" value="1"/>
</dbReference>
<dbReference type="InterPro" id="IPR024078">
    <property type="entry name" value="LmbE-like_dom_sf"/>
</dbReference>
<proteinExistence type="predicted"/>
<keyword evidence="2" id="KW-1185">Reference proteome</keyword>
<dbReference type="AlphaFoldDB" id="A0A918TDJ6"/>